<sequence length="236" mass="26882">MECMKNSIILLMGVIGTLWSCSEVDVTDYSSDNFIQFAKTAKDSTVFSFAYDQTMTTGTVKLKLNCIANLSAENRTFGIQYRPEESTAQAGVDFVMPDEEQILLANDSVAYVEIQLNKSDNVKAKDLLLVFEVSDYGDFKPGLKDYRKNRVIVSNQLTRPLWWDDWHVDNGLGSWSETKYLKFMEITKVSDLTLDRDGGTMSYSEMRAHVLKFKYWLQDHPIPDEDGKTMSVAMRG</sequence>
<organism evidence="1 2">
    <name type="scientific">Odoribacter splanchnicus</name>
    <dbReference type="NCBI Taxonomy" id="28118"/>
    <lineage>
        <taxon>Bacteria</taxon>
        <taxon>Pseudomonadati</taxon>
        <taxon>Bacteroidota</taxon>
        <taxon>Bacteroidia</taxon>
        <taxon>Bacteroidales</taxon>
        <taxon>Odoribacteraceae</taxon>
        <taxon>Odoribacter</taxon>
    </lineage>
</organism>
<comment type="caution">
    <text evidence="1">The sequence shown here is derived from an EMBL/GenBank/DDBJ whole genome shotgun (WGS) entry which is preliminary data.</text>
</comment>
<evidence type="ECO:0000313" key="1">
    <source>
        <dbReference type="EMBL" id="RGY05764.1"/>
    </source>
</evidence>
<evidence type="ECO:0000313" key="2">
    <source>
        <dbReference type="Proteomes" id="UP000284434"/>
    </source>
</evidence>
<reference evidence="1 2" key="1">
    <citation type="submission" date="2018-08" db="EMBL/GenBank/DDBJ databases">
        <title>A genome reference for cultivated species of the human gut microbiota.</title>
        <authorList>
            <person name="Zou Y."/>
            <person name="Xue W."/>
            <person name="Luo G."/>
        </authorList>
    </citation>
    <scope>NUCLEOTIDE SEQUENCE [LARGE SCALE GENOMIC DNA]</scope>
    <source>
        <strain evidence="1 2">OF03-11</strain>
    </source>
</reference>
<dbReference type="EMBL" id="QSCO01000016">
    <property type="protein sequence ID" value="RGY05764.1"/>
    <property type="molecule type" value="Genomic_DNA"/>
</dbReference>
<gene>
    <name evidence="1" type="ORF">DXA53_12045</name>
</gene>
<proteinExistence type="predicted"/>
<name>A0A413IAZ2_9BACT</name>
<protein>
    <submittedName>
        <fullName evidence="1">DUF4843 domain-containing protein</fullName>
    </submittedName>
</protein>
<dbReference type="InterPro" id="IPR032299">
    <property type="entry name" value="DUF4843"/>
</dbReference>
<accession>A0A413IAZ2</accession>
<dbReference type="AlphaFoldDB" id="A0A413IAZ2"/>
<dbReference type="Proteomes" id="UP000284434">
    <property type="component" value="Unassembled WGS sequence"/>
</dbReference>
<dbReference type="Pfam" id="PF16132">
    <property type="entry name" value="DUF4843"/>
    <property type="match status" value="1"/>
</dbReference>